<dbReference type="InterPro" id="IPR006047">
    <property type="entry name" value="GH13_cat_dom"/>
</dbReference>
<evidence type="ECO:0000259" key="1">
    <source>
        <dbReference type="SMART" id="SM00642"/>
    </source>
</evidence>
<dbReference type="AlphaFoldDB" id="A0AB39RAZ6"/>
<dbReference type="CDD" id="cd11347">
    <property type="entry name" value="AmyAc_1"/>
    <property type="match status" value="1"/>
</dbReference>
<proteinExistence type="predicted"/>
<organism evidence="2">
    <name type="scientific">Streptomyces sp. R41</name>
    <dbReference type="NCBI Taxonomy" id="3238632"/>
    <lineage>
        <taxon>Bacteria</taxon>
        <taxon>Bacillati</taxon>
        <taxon>Actinomycetota</taxon>
        <taxon>Actinomycetes</taxon>
        <taxon>Kitasatosporales</taxon>
        <taxon>Streptomycetaceae</taxon>
        <taxon>Streptomyces</taxon>
    </lineage>
</organism>
<dbReference type="SUPFAM" id="SSF51445">
    <property type="entry name" value="(Trans)glycosidases"/>
    <property type="match status" value="1"/>
</dbReference>
<dbReference type="GO" id="GO:0016787">
    <property type="term" value="F:hydrolase activity"/>
    <property type="evidence" value="ECO:0007669"/>
    <property type="project" value="UniProtKB-KW"/>
</dbReference>
<dbReference type="InterPro" id="IPR017853">
    <property type="entry name" value="GH"/>
</dbReference>
<dbReference type="PANTHER" id="PTHR47786">
    <property type="entry name" value="ALPHA-1,4-GLUCAN:MALTOSE-1-PHOSPHATE MALTOSYLTRANSFERASE"/>
    <property type="match status" value="1"/>
</dbReference>
<reference evidence="2" key="1">
    <citation type="submission" date="2024-07" db="EMBL/GenBank/DDBJ databases">
        <authorList>
            <person name="Yu S.T."/>
        </authorList>
    </citation>
    <scope>NUCLEOTIDE SEQUENCE</scope>
    <source>
        <strain evidence="2">R41</strain>
    </source>
</reference>
<evidence type="ECO:0000313" key="2">
    <source>
        <dbReference type="EMBL" id="XDQ51412.1"/>
    </source>
</evidence>
<dbReference type="PANTHER" id="PTHR47786:SF2">
    <property type="entry name" value="GLYCOSYL HYDROLASE FAMILY 13 CATALYTIC DOMAIN-CONTAINING PROTEIN"/>
    <property type="match status" value="1"/>
</dbReference>
<keyword evidence="2" id="KW-0378">Hydrolase</keyword>
<name>A0AB39RAZ6_9ACTN</name>
<protein>
    <submittedName>
        <fullName evidence="2">Alpha-amylase family glycosyl hydrolase</fullName>
    </submittedName>
</protein>
<dbReference type="EMBL" id="CP163443">
    <property type="protein sequence ID" value="XDQ51412.1"/>
    <property type="molecule type" value="Genomic_DNA"/>
</dbReference>
<dbReference type="GO" id="GO:0005975">
    <property type="term" value="P:carbohydrate metabolic process"/>
    <property type="evidence" value="ECO:0007669"/>
    <property type="project" value="InterPro"/>
</dbReference>
<feature type="domain" description="Glycosyl hydrolase family 13 catalytic" evidence="1">
    <location>
        <begin position="71"/>
        <end position="379"/>
    </location>
</feature>
<dbReference type="SMART" id="SM00642">
    <property type="entry name" value="Aamy"/>
    <property type="match status" value="1"/>
</dbReference>
<accession>A0AB39RAZ6</accession>
<dbReference type="Gene3D" id="3.20.20.80">
    <property type="entry name" value="Glycosidases"/>
    <property type="match status" value="1"/>
</dbReference>
<sequence length="492" mass="54928">MTAWPDQPVIYEINTLIWLRELSSRYGHPVTLGEVPAAAWDEVVLPGVDAVWLMGVWERSPAGLEIALRDESLQASFRAALTDLRTEDVAGSPYCVRNYVVDEGLGGPEGLAAARAELAARGVRLILDYVPNHVAPDHSWLTERPGCLVQGTLDDLARNPDAFLEAGGQVFARGRDPYFPPWPDVVQLNAFSDELRTAAVDTLAAIGGQADGVRCDMAMLLMTDVFAKTWGDRAGAAPAEDFWPYVIPRVRESHPDLLFVAEAYWDLEWALQQQGFDHCYDKRLYDRLLHEGADSVRPHLLADLGHQRGLVRFLENHDEPRAAAAMSPERERAAAVTVATLPGATLWHEGQFEGRRVRPPVFLSRRPEEPVDKELLAFHHRLLASVASSGMRKGGEWRLLDCTGWPDNPSHDNLVAWCWTTGSARHLVVVNLSDQPAQGRIRLPWTDLRGRPCHLTELLTEQTYEREGDELVDPGLYVDLEGRHWHVVAVRA</sequence>
<gene>
    <name evidence="2" type="ORF">AB5J53_07015</name>
</gene>
<dbReference type="RefSeq" id="WP_369244743.1">
    <property type="nucleotide sequence ID" value="NZ_CP163443.1"/>
</dbReference>